<keyword evidence="4" id="KW-1003">Cell membrane</keyword>
<feature type="compositionally biased region" description="Basic residues" evidence="10">
    <location>
        <begin position="757"/>
        <end position="773"/>
    </location>
</feature>
<dbReference type="WBParaSite" id="PSAMB.scaffold323size56620.g4635.t1">
    <property type="protein sequence ID" value="PSAMB.scaffold323size56620.g4635.t1"/>
    <property type="gene ID" value="PSAMB.scaffold323size56620.g4635"/>
</dbReference>
<keyword evidence="17" id="KW-1185">Reference proteome</keyword>
<feature type="transmembrane region" description="Helical" evidence="11">
    <location>
        <begin position="1247"/>
        <end position="1268"/>
    </location>
</feature>
<feature type="transmembrane region" description="Helical" evidence="11">
    <location>
        <begin position="692"/>
        <end position="713"/>
    </location>
</feature>
<evidence type="ECO:0000256" key="4">
    <source>
        <dbReference type="ARBA" id="ARBA00022475"/>
    </source>
</evidence>
<comment type="subcellular location">
    <subcellularLocation>
        <location evidence="1">Cell membrane</location>
        <topology evidence="1">Multi-pass membrane protein</topology>
    </subcellularLocation>
</comment>
<feature type="transmembrane region" description="Helical" evidence="11">
    <location>
        <begin position="2195"/>
        <end position="2213"/>
    </location>
</feature>
<feature type="transmembrane region" description="Helical" evidence="11">
    <location>
        <begin position="2146"/>
        <end position="2164"/>
    </location>
</feature>
<feature type="transmembrane region" description="Helical" evidence="11">
    <location>
        <begin position="2536"/>
        <end position="2560"/>
    </location>
</feature>
<feature type="compositionally biased region" description="Acidic residues" evidence="10">
    <location>
        <begin position="1854"/>
        <end position="1867"/>
    </location>
</feature>
<feature type="transmembrane region" description="Helical" evidence="11">
    <location>
        <begin position="188"/>
        <end position="206"/>
    </location>
</feature>
<accession>A0A914W8C1</accession>
<dbReference type="Pfam" id="PF12166">
    <property type="entry name" value="Piezo_cap"/>
    <property type="match status" value="1"/>
</dbReference>
<dbReference type="Pfam" id="PF23188">
    <property type="entry name" value="THU_Piezo1"/>
    <property type="match status" value="1"/>
</dbReference>
<feature type="compositionally biased region" description="Basic and acidic residues" evidence="10">
    <location>
        <begin position="1477"/>
        <end position="1491"/>
    </location>
</feature>
<feature type="transmembrane region" description="Helical" evidence="11">
    <location>
        <begin position="2365"/>
        <end position="2385"/>
    </location>
</feature>
<evidence type="ECO:0000259" key="12">
    <source>
        <dbReference type="Pfam" id="PF12166"/>
    </source>
</evidence>
<sequence length="2897" mass="332406">MLETTFLQTHPSKERLFFSLQHFMIILYHAKCDDWQTWARQIGFQRLDETTYWQLLRLVSPEIIVCCTSLYMLIRLVLRPSDMSLTTGLFPAVLMRSVTNAPLSQASVEVFKKKQLDQEGERWAQWLMKRRLQLYIEHFHEIALTILLGLAGIIHPSAVSAPYFLAYLLIGTFWATNRNIQPLYWYKLRKWAILHVTCHLVALYLYQFPTMQRIVPMESFIARFLGLTQIIEPYCQDINILKFSDNVQWPVFVNPIILMTMYGFLAVQIRSTLEQDMDEIPEFGENIPRGSAFKAVLLTSEHLRSGAKATVITRQGVSSDVEDLSHSSLSDVGTVTPPSFEHILDFARRKATTATICTQWSQASDGHVKARSRRQAFTINAEETAAETGTLGLIMQFATSQSYVVSLFMMMAWSIIYHSWLTFVLLLISCVVWMYPDSRKFCLRISPFIVIYAEILLMLQFIWGLSLTQEELPDENPPFLRQLGLEKPREYPAFVSLLGNCIFTTMFWVTLRQYIHEQMEKNRNVMVGGVGTHPFHVAFTTAYSDVEKPMRQPSSVSQEMRSKDRRPSSILHPSPKIQQFAKWMRRLISKYWVVINLCLLLLISLQNPVVAYRVVYMAFFLLFVNCFQISFPLWRKFLYTFWMIMVVYCMTVLTLIYTYQFHGFPELWENSTGVSDDVLQSIGLEQFSRGRLLIKLLTPISFLIFTLIQVNFFHSDLIERTRKWEQAVYPSAWSSRTSTVIQSFHRKATDRVNTFRTKTKVVVQRRRSRKRSRPGNNRDAEESSSRSRSHSRTRRMDDLSKSPKSRRGPNSTNGSKKEPKTAQSPKRSINRKFDYVAWIESKWNQFAKYQDKQANLCWRFMEIHIDKFIAIVMLALCISEVSAANIPFIIYISLTLPMEQFSRKLSYLAGIWTSLIIIAKMLYQMKFVKAEDLAVHCTDAYGLNGTTIYAPEWGGLHKTNSIFAYSKGYVGLTILLAFRSIICMRQKMHRKRHKKSEPLRGVLFSKITREDADKSLPSCLKYFVNYFFYKFGLEICYFATIITIGLRSDCVAIAYAINLIVMLALRRPTVARVWPLYTAFLAVSLSWQYFICVGIPPSLCKTYPWTHWDDNMVEWLFLPILLSVMSTRTKEKSVSAYPWTHWDDNMVEWLFLPDFAVPPNPIKLIADFFQFLCVCSQLYVFKIEMKDRCTDYPGGSNRNIVFVDEDEKDSLDVVIEANSPIRPVASQQSTKTHVADFISYSKSHLDLLKVFVFVYFYWVTLAIVFIAGVSHVTLFAMGYVIGCFIFLWVGNSLFLKPLTFAVNLWNAMIFYNVGVMFIKISLQVVGCVYMSQMYRNYCWVLQLFGIACLKTGVNPAEILDQAILGECNVPHREAGIFYDGLCFLFLLIQRRIISSHYFKHVIAEFRAQQIFASRGAELIAQITQKEVGEEQEKQEEIMTKVKRKMDRIKQKNVKGPSVGSKRESADEHDVSPFSRENTPHMENLPEEHDLHDGSFPIESFDDILGNVSLHENMSVSPSSAAPQRKLPVAVTLASPTSIREKGVIASINEMQRSDESVPVVSMDEIAPLKDPSPTSPMCHIVGPSVLLSPHSQHIVPFLTTPDPQSQNASPNAPRKPPLKKQATLPSLLGRRYSKANLPSSVPEAYQKQRRSVSVQQQTLPSAPQLCTPPPPTRPKSIIVKSNSMRQQKPQGGHFRPRTMSKTSDSKYSSNDDLMLAARAYDGSDESDMSEIEDGMATMEEGEDRRKGLGPLQLLNVAFKKGKIKDAVVESKAIEHAQEQLEKEMEQTFGVADHQAIRRAILRRKSRRAKADFDEATFNEEAVNSRDSLIPTSAHGRLQHRRGTTLSHDARASDFEEVPEIDSAEDEIPPPYGLYASNVKRRKSRISAILSPSELDAAVEALAAEAHAIDKEDEQDAEEQQEAHDTNELESSEQHSAIRNLLQYLAEWMKNTLLFMRLFGTGVLESMITWLLRISRDYRYVAQVLAAEKRAQKELFMELDEETRALEAHKKAMSLRRRAKASVVDVQIFIKDDSMMKLHQYLQLQRSDDSAKVGRTPSILSQSAARNAQQPKSEELEKMENFEKQEENIFFRLFVASYYLLISRSELFCYLLIVLNHMASASLITMPIPLMTFLWGTLSVPRPSKRFWITVITYTEAMIVIKYIFQFGFFPWNKIVPPPDPFWLPRLLGIEKKDKYAAWDLALLMTLFFHRSILKTVGLWKDDDGSNAEGCVNVRGSLQSYAKVSVHGSDTALETTKKTEVIIATTGKSDVMNLSDLLMNPDMRNLEMYINRDKLKKGLLSHLKQALAFFRTLLNPKDRYPVDVYAPMFVCDFICFFIVIFGYSSFGTDQGSGGVAAYFEENKVPGAFLAMLIVQFTLIVIDRALFLRKFLFGKLIFQITLVLFVHTWMFIILPAVTERLFTSNTPCKLWYFTKVIYFAISAKQIRSGYPTRSLGNMITNSYTAINWLLYKIFMWIPFLFELRSLMDWIWTDTSLGVGDWLMMNDIYMHISMLKCERKIEEDYPSPKGAKKRPILKYGLGGALLFGVILIIWFPLVFFSLANTVGTRSLPIECTTKLTIGGYQALFQSSAQLADIRELTEAEYDALHYTYRYSKTARSYMADYDHTDVVKATINGNSTSIWGISPPARRALLEDLNSTQSMSLKFEWYFKRAPDDELQFGTVEDLRVVPIPPGSHIRSALIRVLHGQYNEVIRVPNLFPPFVKVPGEGKAEHVYALLHDRLPIAEQEEDLVETTFHDVLLELKSSEKEEWWRLRMIDPRWDPITWLEPDVSDFLVIIGFADKVFPATFSFITGGGILGLYVSLVLVVGRFIRMLVTGAMQRIMFEELPNVDRILQLCLDIFLVREAGELELEEDLFAKLVFLFRSPATLIKWTKEKTS</sequence>
<dbReference type="Pfam" id="PF15917">
    <property type="entry name" value="Piezo_TM25-28"/>
    <property type="match status" value="1"/>
</dbReference>
<dbReference type="InterPro" id="IPR031805">
    <property type="entry name" value="Piezo_TM25-28"/>
</dbReference>
<evidence type="ECO:0000256" key="8">
    <source>
        <dbReference type="ARBA" id="ARBA00023136"/>
    </source>
</evidence>
<feature type="region of interest" description="Disordered" evidence="10">
    <location>
        <begin position="1449"/>
        <end position="1491"/>
    </location>
</feature>
<evidence type="ECO:0000259" key="16">
    <source>
        <dbReference type="Pfam" id="PF24874"/>
    </source>
</evidence>
<feature type="transmembrane region" description="Helical" evidence="11">
    <location>
        <begin position="587"/>
        <end position="605"/>
    </location>
</feature>
<evidence type="ECO:0000256" key="7">
    <source>
        <dbReference type="ARBA" id="ARBA00023065"/>
    </source>
</evidence>
<feature type="transmembrane region" description="Helical" evidence="11">
    <location>
        <begin position="415"/>
        <end position="435"/>
    </location>
</feature>
<feature type="domain" description="Piezo non-specific cation channel cap" evidence="12">
    <location>
        <begin position="2595"/>
        <end position="2894"/>
    </location>
</feature>
<dbReference type="InterPro" id="IPR031334">
    <property type="entry name" value="Piezo_cap_dom"/>
</dbReference>
<feature type="transmembrane region" description="Helical" evidence="11">
    <location>
        <begin position="1037"/>
        <end position="1061"/>
    </location>
</feature>
<feature type="region of interest" description="Disordered" evidence="10">
    <location>
        <begin position="1595"/>
        <end position="1708"/>
    </location>
</feature>
<evidence type="ECO:0000256" key="6">
    <source>
        <dbReference type="ARBA" id="ARBA00022989"/>
    </source>
</evidence>
<feature type="domain" description="Piezo TM1-24" evidence="15">
    <location>
        <begin position="28"/>
        <end position="716"/>
    </location>
</feature>
<feature type="transmembrane region" description="Helical" evidence="11">
    <location>
        <begin position="1073"/>
        <end position="1091"/>
    </location>
</feature>
<feature type="compositionally biased region" description="Basic and acidic residues" evidence="10">
    <location>
        <begin position="776"/>
        <end position="785"/>
    </location>
</feature>
<dbReference type="Pfam" id="PF24871">
    <property type="entry name" value="Piezo_TM1-24"/>
    <property type="match status" value="1"/>
</dbReference>
<feature type="transmembrane region" description="Helical" evidence="11">
    <location>
        <begin position="2461"/>
        <end position="2479"/>
    </location>
</feature>
<keyword evidence="8 11" id="KW-0472">Membrane</keyword>
<feature type="transmembrane region" description="Helical" evidence="11">
    <location>
        <begin position="247"/>
        <end position="267"/>
    </location>
</feature>
<feature type="compositionally biased region" description="Polar residues" evidence="10">
    <location>
        <begin position="1679"/>
        <end position="1689"/>
    </location>
</feature>
<evidence type="ECO:0000259" key="13">
    <source>
        <dbReference type="Pfam" id="PF15917"/>
    </source>
</evidence>
<feature type="domain" description="Piezo TM25-28" evidence="13">
    <location>
        <begin position="1228"/>
        <end position="1472"/>
    </location>
</feature>
<feature type="transmembrane region" description="Helical" evidence="11">
    <location>
        <begin position="868"/>
        <end position="893"/>
    </location>
</feature>
<feature type="transmembrane region" description="Helical" evidence="11">
    <location>
        <begin position="1307"/>
        <end position="1331"/>
    </location>
</feature>
<feature type="compositionally biased region" description="Low complexity" evidence="10">
    <location>
        <begin position="1651"/>
        <end position="1665"/>
    </location>
</feature>
<proteinExistence type="inferred from homology"/>
<keyword evidence="9" id="KW-0407">Ion channel</keyword>
<evidence type="ECO:0000256" key="1">
    <source>
        <dbReference type="ARBA" id="ARBA00004651"/>
    </source>
</evidence>
<evidence type="ECO:0000259" key="14">
    <source>
        <dbReference type="Pfam" id="PF23188"/>
    </source>
</evidence>
<feature type="transmembrane region" description="Helical" evidence="11">
    <location>
        <begin position="2807"/>
        <end position="2830"/>
    </location>
</feature>
<evidence type="ECO:0000256" key="11">
    <source>
        <dbReference type="SAM" id="Phobius"/>
    </source>
</evidence>
<evidence type="ECO:0000256" key="3">
    <source>
        <dbReference type="ARBA" id="ARBA00022448"/>
    </source>
</evidence>
<dbReference type="InterPro" id="IPR027272">
    <property type="entry name" value="Piezo"/>
</dbReference>
<dbReference type="Pfam" id="PF24874">
    <property type="entry name" value="Piezo_THU9_anchor"/>
    <property type="match status" value="1"/>
</dbReference>
<feature type="region of interest" description="Disordered" evidence="10">
    <location>
        <begin position="1909"/>
        <end position="1933"/>
    </location>
</feature>
<evidence type="ECO:0000256" key="2">
    <source>
        <dbReference type="ARBA" id="ARBA00007821"/>
    </source>
</evidence>
<feature type="domain" description="Piezo transmembrane helical unit" evidence="14">
    <location>
        <begin position="2101"/>
        <end position="2220"/>
    </location>
</feature>
<feature type="region of interest" description="Disordered" evidence="10">
    <location>
        <begin position="755"/>
        <end position="827"/>
    </location>
</feature>
<evidence type="ECO:0000259" key="15">
    <source>
        <dbReference type="Pfam" id="PF24871"/>
    </source>
</evidence>
<dbReference type="GO" id="GO:0005886">
    <property type="term" value="C:plasma membrane"/>
    <property type="evidence" value="ECO:0007669"/>
    <property type="project" value="UniProtKB-SubCell"/>
</dbReference>
<feature type="transmembrane region" description="Helical" evidence="11">
    <location>
        <begin position="442"/>
        <end position="463"/>
    </location>
</feature>
<feature type="transmembrane region" description="Helical" evidence="11">
    <location>
        <begin position="1274"/>
        <end position="1295"/>
    </location>
</feature>
<dbReference type="GO" id="GO:0008381">
    <property type="term" value="F:mechanosensitive monoatomic ion channel activity"/>
    <property type="evidence" value="ECO:0007669"/>
    <property type="project" value="InterPro"/>
</dbReference>
<dbReference type="PANTHER" id="PTHR47049">
    <property type="entry name" value="PIEZO-TYPE MECHANOSENSITIVE ION CHANNEL HOMOLOG"/>
    <property type="match status" value="1"/>
</dbReference>
<evidence type="ECO:0000256" key="5">
    <source>
        <dbReference type="ARBA" id="ARBA00022692"/>
    </source>
</evidence>
<organism evidence="17 18">
    <name type="scientific">Plectus sambesii</name>
    <dbReference type="NCBI Taxonomy" id="2011161"/>
    <lineage>
        <taxon>Eukaryota</taxon>
        <taxon>Metazoa</taxon>
        <taxon>Ecdysozoa</taxon>
        <taxon>Nematoda</taxon>
        <taxon>Chromadorea</taxon>
        <taxon>Plectida</taxon>
        <taxon>Plectina</taxon>
        <taxon>Plectoidea</taxon>
        <taxon>Plectidae</taxon>
        <taxon>Plectus</taxon>
    </lineage>
</organism>
<feature type="transmembrane region" description="Helical" evidence="11">
    <location>
        <begin position="491"/>
        <end position="511"/>
    </location>
</feature>
<keyword evidence="5 11" id="KW-0812">Transmembrane</keyword>
<evidence type="ECO:0000256" key="9">
    <source>
        <dbReference type="ARBA" id="ARBA00023303"/>
    </source>
</evidence>
<evidence type="ECO:0000256" key="10">
    <source>
        <dbReference type="SAM" id="MobiDB-lite"/>
    </source>
</evidence>
<feature type="compositionally biased region" description="Polar residues" evidence="10">
    <location>
        <begin position="1601"/>
        <end position="1610"/>
    </location>
</feature>
<feature type="compositionally biased region" description="Acidic residues" evidence="10">
    <location>
        <begin position="1910"/>
        <end position="1919"/>
    </location>
</feature>
<feature type="compositionally biased region" description="Basic and acidic residues" evidence="10">
    <location>
        <begin position="1460"/>
        <end position="1470"/>
    </location>
</feature>
<feature type="region of interest" description="Disordered" evidence="10">
    <location>
        <begin position="548"/>
        <end position="572"/>
    </location>
</feature>
<dbReference type="InterPro" id="IPR056768">
    <property type="entry name" value="THU_Piezo"/>
</dbReference>
<protein>
    <submittedName>
        <fullName evidence="18">Piezo-type mechanosensitive ion channel component</fullName>
    </submittedName>
</protein>
<feature type="transmembrane region" description="Helical" evidence="11">
    <location>
        <begin position="2394"/>
        <end position="2415"/>
    </location>
</feature>
<comment type="similarity">
    <text evidence="2">Belongs to the PIEZO (TC 1.A.75) family.</text>
</comment>
<reference evidence="18" key="1">
    <citation type="submission" date="2022-11" db="UniProtKB">
        <authorList>
            <consortium name="WormBaseParasite"/>
        </authorList>
    </citation>
    <scope>IDENTIFICATION</scope>
</reference>
<name>A0A914W8C1_9BILA</name>
<feature type="transmembrane region" description="Helical" evidence="11">
    <location>
        <begin position="2118"/>
        <end position="2139"/>
    </location>
</feature>
<keyword evidence="6 11" id="KW-1133">Transmembrane helix</keyword>
<dbReference type="Proteomes" id="UP000887566">
    <property type="component" value="Unplaced"/>
</dbReference>
<feature type="transmembrane region" description="Helical" evidence="11">
    <location>
        <begin position="638"/>
        <end position="659"/>
    </location>
</feature>
<dbReference type="InterPro" id="IPR056770">
    <property type="entry name" value="Piezo_THU9_anchor"/>
</dbReference>
<feature type="region of interest" description="Disordered" evidence="10">
    <location>
        <begin position="1826"/>
        <end position="1873"/>
    </location>
</feature>
<feature type="transmembrane region" description="Helical" evidence="11">
    <location>
        <begin position="611"/>
        <end position="631"/>
    </location>
</feature>
<dbReference type="InterPro" id="IPR056769">
    <property type="entry name" value="Piezo_TM1-24"/>
</dbReference>
<feature type="compositionally biased region" description="Polar residues" evidence="10">
    <location>
        <begin position="1699"/>
        <end position="1708"/>
    </location>
</feature>
<feature type="transmembrane region" description="Helical" evidence="11">
    <location>
        <begin position="962"/>
        <end position="982"/>
    </location>
</feature>
<feature type="domain" description="Piezo THU9 and anchor" evidence="16">
    <location>
        <begin position="2321"/>
        <end position="2558"/>
    </location>
</feature>
<dbReference type="PANTHER" id="PTHR47049:SF2">
    <property type="entry name" value="PIEZO-TYPE MECHANOSENSITIVE ION CHANNEL HOMOLOG"/>
    <property type="match status" value="1"/>
</dbReference>
<evidence type="ECO:0000313" key="18">
    <source>
        <dbReference type="WBParaSite" id="PSAMB.scaffold323size56620.g4635.t1"/>
    </source>
</evidence>
<evidence type="ECO:0000313" key="17">
    <source>
        <dbReference type="Proteomes" id="UP000887566"/>
    </source>
</evidence>
<feature type="transmembrane region" description="Helical" evidence="11">
    <location>
        <begin position="2323"/>
        <end position="2345"/>
    </location>
</feature>
<keyword evidence="3" id="KW-0813">Transport</keyword>
<keyword evidence="7" id="KW-0406">Ion transport</keyword>